<sequence length="116" mass="12654">MKMDSLTSMIVLMTMTMCIGLVAGYGGGDTAQKFGCPHFQVFGHCRWIENSGNGYVTWNLASAPRYGPGYSCRSIDTAYCCDDRKESHATLGNGIQAWNDVADFVNGYHCVAAKTH</sequence>
<keyword evidence="1" id="KW-1133">Transmembrane helix</keyword>
<name>E3KMZ6_PUCGT</name>
<evidence type="ECO:0000313" key="3">
    <source>
        <dbReference type="Proteomes" id="UP000008783"/>
    </source>
</evidence>
<feature type="transmembrane region" description="Helical" evidence="1">
    <location>
        <begin position="6"/>
        <end position="25"/>
    </location>
</feature>
<dbReference type="InParanoid" id="E3KMZ6"/>
<evidence type="ECO:0000256" key="1">
    <source>
        <dbReference type="SAM" id="Phobius"/>
    </source>
</evidence>
<dbReference type="EMBL" id="DS178296">
    <property type="protein sequence ID" value="EFP85632.1"/>
    <property type="molecule type" value="Genomic_DNA"/>
</dbReference>
<gene>
    <name evidence="2" type="ORF">PGTG_10961</name>
</gene>
<accession>E3KMZ6</accession>
<dbReference type="GeneID" id="10544197"/>
<dbReference type="Proteomes" id="UP000008783">
    <property type="component" value="Unassembled WGS sequence"/>
</dbReference>
<dbReference type="KEGG" id="pgr:PGTG_10961"/>
<dbReference type="OrthoDB" id="2495060at2759"/>
<reference evidence="3" key="2">
    <citation type="journal article" date="2011" name="Proc. Natl. Acad. Sci. U.S.A.">
        <title>Obligate biotrophy features unraveled by the genomic analysis of rust fungi.</title>
        <authorList>
            <person name="Duplessis S."/>
            <person name="Cuomo C.A."/>
            <person name="Lin Y.-C."/>
            <person name="Aerts A."/>
            <person name="Tisserant E."/>
            <person name="Veneault-Fourrey C."/>
            <person name="Joly D.L."/>
            <person name="Hacquard S."/>
            <person name="Amselem J."/>
            <person name="Cantarel B.L."/>
            <person name="Chiu R."/>
            <person name="Coutinho P.M."/>
            <person name="Feau N."/>
            <person name="Field M."/>
            <person name="Frey P."/>
            <person name="Gelhaye E."/>
            <person name="Goldberg J."/>
            <person name="Grabherr M.G."/>
            <person name="Kodira C.D."/>
            <person name="Kohler A."/>
            <person name="Kuees U."/>
            <person name="Lindquist E.A."/>
            <person name="Lucas S.M."/>
            <person name="Mago R."/>
            <person name="Mauceli E."/>
            <person name="Morin E."/>
            <person name="Murat C."/>
            <person name="Pangilinan J.L."/>
            <person name="Park R."/>
            <person name="Pearson M."/>
            <person name="Quesneville H."/>
            <person name="Rouhier N."/>
            <person name="Sakthikumar S."/>
            <person name="Salamov A.A."/>
            <person name="Schmutz J."/>
            <person name="Selles B."/>
            <person name="Shapiro H."/>
            <person name="Tanguay P."/>
            <person name="Tuskan G.A."/>
            <person name="Henrissat B."/>
            <person name="Van de Peer Y."/>
            <person name="Rouze P."/>
            <person name="Ellis J.G."/>
            <person name="Dodds P.N."/>
            <person name="Schein J.E."/>
            <person name="Zhong S."/>
            <person name="Hamelin R.C."/>
            <person name="Grigoriev I.V."/>
            <person name="Szabo L.J."/>
            <person name="Martin F."/>
        </authorList>
    </citation>
    <scope>NUCLEOTIDE SEQUENCE [LARGE SCALE GENOMIC DNA]</scope>
    <source>
        <strain evidence="3">CRL 75-36-700-3 / race SCCL</strain>
    </source>
</reference>
<dbReference type="VEuPathDB" id="FungiDB:PGTG_10961"/>
<organism evidence="2 3">
    <name type="scientific">Puccinia graminis f. sp. tritici (strain CRL 75-36-700-3 / race SCCL)</name>
    <name type="common">Black stem rust fungus</name>
    <dbReference type="NCBI Taxonomy" id="418459"/>
    <lineage>
        <taxon>Eukaryota</taxon>
        <taxon>Fungi</taxon>
        <taxon>Dikarya</taxon>
        <taxon>Basidiomycota</taxon>
        <taxon>Pucciniomycotina</taxon>
        <taxon>Pucciniomycetes</taxon>
        <taxon>Pucciniales</taxon>
        <taxon>Pucciniaceae</taxon>
        <taxon>Puccinia</taxon>
    </lineage>
</organism>
<keyword evidence="3" id="KW-1185">Reference proteome</keyword>
<dbReference type="RefSeq" id="XP_003330051.1">
    <property type="nucleotide sequence ID" value="XM_003330003.2"/>
</dbReference>
<keyword evidence="1" id="KW-0472">Membrane</keyword>
<reference key="1">
    <citation type="submission" date="2007-01" db="EMBL/GenBank/DDBJ databases">
        <title>The Genome Sequence of Puccinia graminis f. sp. tritici Strain CRL 75-36-700-3.</title>
        <authorList>
            <consortium name="The Broad Institute Genome Sequencing Platform"/>
            <person name="Birren B."/>
            <person name="Lander E."/>
            <person name="Galagan J."/>
            <person name="Nusbaum C."/>
            <person name="Devon K."/>
            <person name="Cuomo C."/>
            <person name="Jaffe D."/>
            <person name="Butler J."/>
            <person name="Alvarez P."/>
            <person name="Gnerre S."/>
            <person name="Grabherr M."/>
            <person name="Mauceli E."/>
            <person name="Brockman W."/>
            <person name="Young S."/>
            <person name="LaButti K."/>
            <person name="Sykes S."/>
            <person name="DeCaprio D."/>
            <person name="Crawford M."/>
            <person name="Koehrsen M."/>
            <person name="Engels R."/>
            <person name="Montgomery P."/>
            <person name="Pearson M."/>
            <person name="Howarth C."/>
            <person name="Larson L."/>
            <person name="White J."/>
            <person name="Zeng Q."/>
            <person name="Kodira C."/>
            <person name="Yandava C."/>
            <person name="Alvarado L."/>
            <person name="O'Leary S."/>
            <person name="Szabo L."/>
            <person name="Dean R."/>
            <person name="Schein J."/>
        </authorList>
    </citation>
    <scope>NUCLEOTIDE SEQUENCE</scope>
    <source>
        <strain>CRL 75-36-700-3</strain>
    </source>
</reference>
<evidence type="ECO:0000313" key="2">
    <source>
        <dbReference type="EMBL" id="EFP85632.1"/>
    </source>
</evidence>
<keyword evidence="1" id="KW-0812">Transmembrane</keyword>
<dbReference type="HOGENOM" id="CLU_2110121_0_0_1"/>
<dbReference type="AlphaFoldDB" id="E3KMZ6"/>
<proteinExistence type="predicted"/>
<protein>
    <submittedName>
        <fullName evidence="2">Uncharacterized protein</fullName>
    </submittedName>
</protein>